<comment type="caution">
    <text evidence="2">The sequence shown here is derived from an EMBL/GenBank/DDBJ whole genome shotgun (WGS) entry which is preliminary data.</text>
</comment>
<name>A0ABW3F6D0_9PROT</name>
<gene>
    <name evidence="2" type="ORF">ACFQ1Z_06460</name>
</gene>
<feature type="transmembrane region" description="Helical" evidence="1">
    <location>
        <begin position="135"/>
        <end position="154"/>
    </location>
</feature>
<proteinExistence type="predicted"/>
<dbReference type="RefSeq" id="WP_379056453.1">
    <property type="nucleotide sequence ID" value="NZ_JBHTKB010000001.1"/>
</dbReference>
<feature type="transmembrane region" description="Helical" evidence="1">
    <location>
        <begin position="189"/>
        <end position="207"/>
    </location>
</feature>
<reference evidence="3" key="1">
    <citation type="journal article" date="2019" name="Int. J. Syst. Evol. Microbiol.">
        <title>The Global Catalogue of Microorganisms (GCM) 10K type strain sequencing project: providing services to taxonomists for standard genome sequencing and annotation.</title>
        <authorList>
            <consortium name="The Broad Institute Genomics Platform"/>
            <consortium name="The Broad Institute Genome Sequencing Center for Infectious Disease"/>
            <person name="Wu L."/>
            <person name="Ma J."/>
        </authorList>
    </citation>
    <scope>NUCLEOTIDE SEQUENCE [LARGE SCALE GENOMIC DNA]</scope>
    <source>
        <strain evidence="3">CCUG 58412</strain>
    </source>
</reference>
<evidence type="ECO:0000313" key="2">
    <source>
        <dbReference type="EMBL" id="MFD0913183.1"/>
    </source>
</evidence>
<keyword evidence="1" id="KW-0472">Membrane</keyword>
<feature type="transmembrane region" description="Helical" evidence="1">
    <location>
        <begin position="166"/>
        <end position="183"/>
    </location>
</feature>
<feature type="transmembrane region" description="Helical" evidence="1">
    <location>
        <begin position="57"/>
        <end position="76"/>
    </location>
</feature>
<feature type="transmembrane region" description="Helical" evidence="1">
    <location>
        <begin position="82"/>
        <end position="99"/>
    </location>
</feature>
<dbReference type="EMBL" id="JBHTKB010000001">
    <property type="protein sequence ID" value="MFD0913183.1"/>
    <property type="molecule type" value="Genomic_DNA"/>
</dbReference>
<evidence type="ECO:0000313" key="3">
    <source>
        <dbReference type="Proteomes" id="UP001597128"/>
    </source>
</evidence>
<keyword evidence="1" id="KW-0812">Transmembrane</keyword>
<keyword evidence="1" id="KW-1133">Transmembrane helix</keyword>
<organism evidence="2 3">
    <name type="scientific">Methylophilus luteus</name>
    <dbReference type="NCBI Taxonomy" id="640108"/>
    <lineage>
        <taxon>Bacteria</taxon>
        <taxon>Pseudomonadati</taxon>
        <taxon>Pseudomonadota</taxon>
        <taxon>Betaproteobacteria</taxon>
        <taxon>Nitrosomonadales</taxon>
        <taxon>Methylophilaceae</taxon>
        <taxon>Methylophilus</taxon>
    </lineage>
</organism>
<dbReference type="Proteomes" id="UP001597128">
    <property type="component" value="Unassembled WGS sequence"/>
</dbReference>
<evidence type="ECO:0000256" key="1">
    <source>
        <dbReference type="SAM" id="Phobius"/>
    </source>
</evidence>
<keyword evidence="3" id="KW-1185">Reference proteome</keyword>
<accession>A0ABW3F6D0</accession>
<protein>
    <submittedName>
        <fullName evidence="2">Uncharacterized protein</fullName>
    </submittedName>
</protein>
<sequence>MKKFIGLIFLAVPTYAFAWGDNQDALLLIVMQTLILLLSLVVFAFRKISIARRSYAFLGCIVGIVASWIVSSAIPFNDNRALVTELFVHLPIFGFFISFSLTEKPRTLWKTYFFFFLALSAPSLTPIVYYSTLEWLIDLSFLLVTIVGLYGYAWNKAIFNLTFWKVFVPTCLIWNIGHAFVMIESIEPVIITALAIPSWVGICLYAFRKRQIWQPQSIHDVSNLEK</sequence>
<feature type="transmembrane region" description="Helical" evidence="1">
    <location>
        <begin position="26"/>
        <end position="45"/>
    </location>
</feature>
<feature type="transmembrane region" description="Helical" evidence="1">
    <location>
        <begin position="111"/>
        <end position="129"/>
    </location>
</feature>